<evidence type="ECO:0000256" key="2">
    <source>
        <dbReference type="SAM" id="MobiDB-lite"/>
    </source>
</evidence>
<comment type="caution">
    <text evidence="5">The sequence shown here is derived from an EMBL/GenBank/DDBJ whole genome shotgun (WGS) entry which is preliminary data.</text>
</comment>
<dbReference type="PANTHER" id="PTHR22911">
    <property type="entry name" value="ACYL-MALONYL CONDENSING ENZYME-RELATED"/>
    <property type="match status" value="1"/>
</dbReference>
<dbReference type="Pfam" id="PF00892">
    <property type="entry name" value="EamA"/>
    <property type="match status" value="2"/>
</dbReference>
<dbReference type="GO" id="GO:0016020">
    <property type="term" value="C:membrane"/>
    <property type="evidence" value="ECO:0007669"/>
    <property type="project" value="InterPro"/>
</dbReference>
<feature type="domain" description="EamA" evidence="4">
    <location>
        <begin position="172"/>
        <end position="312"/>
    </location>
</feature>
<feature type="transmembrane region" description="Helical" evidence="3">
    <location>
        <begin position="170"/>
        <end position="189"/>
    </location>
</feature>
<keyword evidence="6" id="KW-1185">Reference proteome</keyword>
<feature type="transmembrane region" description="Helical" evidence="3">
    <location>
        <begin position="91"/>
        <end position="109"/>
    </location>
</feature>
<evidence type="ECO:0000313" key="5">
    <source>
        <dbReference type="EMBL" id="KAB2349156.1"/>
    </source>
</evidence>
<dbReference type="Proteomes" id="UP000468735">
    <property type="component" value="Unassembled WGS sequence"/>
</dbReference>
<proteinExistence type="inferred from homology"/>
<feature type="transmembrane region" description="Helical" evidence="3">
    <location>
        <begin position="201"/>
        <end position="222"/>
    </location>
</feature>
<feature type="transmembrane region" description="Helical" evidence="3">
    <location>
        <begin position="115"/>
        <end position="133"/>
    </location>
</feature>
<feature type="transmembrane region" description="Helical" evidence="3">
    <location>
        <begin position="297"/>
        <end position="313"/>
    </location>
</feature>
<dbReference type="EMBL" id="WBMT01000006">
    <property type="protein sequence ID" value="KAB2349156.1"/>
    <property type="molecule type" value="Genomic_DNA"/>
</dbReference>
<dbReference type="AlphaFoldDB" id="A0A6H9YWP4"/>
<reference evidence="5 6" key="1">
    <citation type="submission" date="2019-09" db="EMBL/GenBank/DDBJ databases">
        <title>Actinomadura physcomitrii sp. nov., a novel actinomycete isolated from moss [Physcomitrium sphaericum (Ludw) Fuernr].</title>
        <authorList>
            <person name="Zhuang X."/>
            <person name="Liu C."/>
        </authorList>
    </citation>
    <scope>NUCLEOTIDE SEQUENCE [LARGE SCALE GENOMIC DNA]</scope>
    <source>
        <strain evidence="5 6">HMC1</strain>
    </source>
</reference>
<protein>
    <submittedName>
        <fullName evidence="5">DMT family transporter</fullName>
    </submittedName>
</protein>
<accession>A0A6H9YWP4</accession>
<comment type="similarity">
    <text evidence="1">Belongs to the EamA transporter family.</text>
</comment>
<feature type="transmembrane region" description="Helical" evidence="3">
    <location>
        <begin position="242"/>
        <end position="264"/>
    </location>
</feature>
<dbReference type="InterPro" id="IPR037185">
    <property type="entry name" value="EmrE-like"/>
</dbReference>
<name>A0A6H9YWP4_9ACTN</name>
<feature type="transmembrane region" description="Helical" evidence="3">
    <location>
        <begin position="23"/>
        <end position="42"/>
    </location>
</feature>
<evidence type="ECO:0000256" key="3">
    <source>
        <dbReference type="SAM" id="Phobius"/>
    </source>
</evidence>
<evidence type="ECO:0000313" key="6">
    <source>
        <dbReference type="Proteomes" id="UP000468735"/>
    </source>
</evidence>
<keyword evidence="3" id="KW-0472">Membrane</keyword>
<evidence type="ECO:0000256" key="1">
    <source>
        <dbReference type="ARBA" id="ARBA00007362"/>
    </source>
</evidence>
<dbReference type="SUPFAM" id="SSF103481">
    <property type="entry name" value="Multidrug resistance efflux transporter EmrE"/>
    <property type="match status" value="2"/>
</dbReference>
<feature type="region of interest" description="Disordered" evidence="2">
    <location>
        <begin position="322"/>
        <end position="367"/>
    </location>
</feature>
<dbReference type="RefSeq" id="WP_151560929.1">
    <property type="nucleotide sequence ID" value="NZ_WBMT01000006.1"/>
</dbReference>
<feature type="transmembrane region" description="Helical" evidence="3">
    <location>
        <begin position="271"/>
        <end position="291"/>
    </location>
</feature>
<feature type="domain" description="EamA" evidence="4">
    <location>
        <begin position="24"/>
        <end position="160"/>
    </location>
</feature>
<keyword evidence="3" id="KW-1133">Transmembrane helix</keyword>
<feature type="compositionally biased region" description="Low complexity" evidence="2">
    <location>
        <begin position="325"/>
        <end position="351"/>
    </location>
</feature>
<dbReference type="InterPro" id="IPR000620">
    <property type="entry name" value="EamA_dom"/>
</dbReference>
<evidence type="ECO:0000259" key="4">
    <source>
        <dbReference type="Pfam" id="PF00892"/>
    </source>
</evidence>
<dbReference type="PANTHER" id="PTHR22911:SF79">
    <property type="entry name" value="MOBA-LIKE NTP TRANSFERASE DOMAIN-CONTAINING PROTEIN"/>
    <property type="match status" value="1"/>
</dbReference>
<sequence length="367" mass="36735">MTVDGPRGGQGGGQGGGAARAKAWGLALAVFSSVCFGASGPFGKALINAGLTPLQAVWLRIAGAALVLVPLVLMLRGTAGLRTLRPHLRPVVLYGVTGVAGCQAFYFVAASRLPVGIAILLEFTGPLLVLAWIRLVRRAPVHRTAALGITVAMIGLAMVVQVWAGLRLDAVGLAAGLGAAACQAAYFLLVERLTGGVDPLVTTAAGAVVAAVALTAIAAPWALPWDVLPAQVPVGDHTAPGWLLAAWVIVVSTVLAYLTGAAAVQRLSAEVAGAICYTEAVAATLIAWAALGERLTPVQLAGGAVVLTGAFIAQRAVSARDLTATPGTPGTPNTPSTPGARAGSAAAPGADSTDEPAGKPHAHARGR</sequence>
<keyword evidence="3" id="KW-0812">Transmembrane</keyword>
<gene>
    <name evidence="5" type="ORF">F8566_15675</name>
</gene>
<organism evidence="5 6">
    <name type="scientific">Actinomadura rudentiformis</name>
    <dbReference type="NCBI Taxonomy" id="359158"/>
    <lineage>
        <taxon>Bacteria</taxon>
        <taxon>Bacillati</taxon>
        <taxon>Actinomycetota</taxon>
        <taxon>Actinomycetes</taxon>
        <taxon>Streptosporangiales</taxon>
        <taxon>Thermomonosporaceae</taxon>
        <taxon>Actinomadura</taxon>
    </lineage>
</organism>
<dbReference type="OrthoDB" id="154915at2"/>
<feature type="transmembrane region" description="Helical" evidence="3">
    <location>
        <begin position="145"/>
        <end position="164"/>
    </location>
</feature>
<feature type="transmembrane region" description="Helical" evidence="3">
    <location>
        <begin position="57"/>
        <end position="79"/>
    </location>
</feature>